<feature type="compositionally biased region" description="Low complexity" evidence="1">
    <location>
        <begin position="423"/>
        <end position="439"/>
    </location>
</feature>
<dbReference type="VEuPathDB" id="TriTrypDB:TcIL3000_3_2240"/>
<sequence length="494" mass="52175">MSANVPVPGSADNRGASLGFGATPTAGMSGGFGGLGVGMKTGFGVNASSSTFGGISINKGFGVPSAQPQIPPYKGIKGPGFSTDWLQKVNVSSLRDDVLFGDLPPPLQQHLMEIHNFIQAEHEAKQAVEAFLTDSTTRSIAGDAGYRKLVTQLSQLTGGENAVDAIRVDCFEREVQSHKLSRAMDRCEEDIHNYMKQVWTPLSGLDFTLPISGSRPRPSLEPFQRALRETEECMKGLSTTIAELKASVVPGGHCQRGIVVDDKNNINSVADPSSSSAASVHSRLTSGLQPPHVPLALGLGVSAHPIVRIISSLSNELTALLNLAARTLWLHTRADNARDIFVHRYGAPEAELIFAQRQQEESSTDPRRPFALSSTAATSADVKQDTIGDIHRRSACSHHSEALSDVGFRMQYDVLLERSQQNSVPTATTAPATSSAGPVAPATTFGAATAPSPAVPGMGFAQTSSLGTEAGARFGGRSSTTSASKRTLTNGYRS</sequence>
<dbReference type="EMBL" id="HE575316">
    <property type="protein sequence ID" value="CCC89792.1"/>
    <property type="molecule type" value="Genomic_DNA"/>
</dbReference>
<name>G0UK87_TRYCI</name>
<dbReference type="AlphaFoldDB" id="G0UK87"/>
<gene>
    <name evidence="2" type="ORF">TCIL3000_3_2240</name>
</gene>
<proteinExistence type="predicted"/>
<organism evidence="2">
    <name type="scientific">Trypanosoma congolense (strain IL3000)</name>
    <dbReference type="NCBI Taxonomy" id="1068625"/>
    <lineage>
        <taxon>Eukaryota</taxon>
        <taxon>Discoba</taxon>
        <taxon>Euglenozoa</taxon>
        <taxon>Kinetoplastea</taxon>
        <taxon>Metakinetoplastina</taxon>
        <taxon>Trypanosomatida</taxon>
        <taxon>Trypanosomatidae</taxon>
        <taxon>Trypanosoma</taxon>
        <taxon>Nannomonas</taxon>
    </lineage>
</organism>
<feature type="region of interest" description="Disordered" evidence="1">
    <location>
        <begin position="357"/>
        <end position="383"/>
    </location>
</feature>
<feature type="region of interest" description="Disordered" evidence="1">
    <location>
        <begin position="420"/>
        <end position="439"/>
    </location>
</feature>
<reference evidence="2" key="1">
    <citation type="journal article" date="2012" name="Proc. Natl. Acad. Sci. U.S.A.">
        <title>Antigenic diversity is generated by distinct evolutionary mechanisms in African trypanosome species.</title>
        <authorList>
            <person name="Jackson A.P."/>
            <person name="Berry A."/>
            <person name="Aslett M."/>
            <person name="Allison H.C."/>
            <person name="Burton P."/>
            <person name="Vavrova-Anderson J."/>
            <person name="Brown R."/>
            <person name="Browne H."/>
            <person name="Corton N."/>
            <person name="Hauser H."/>
            <person name="Gamble J."/>
            <person name="Gilderthorp R."/>
            <person name="Marcello L."/>
            <person name="McQuillan J."/>
            <person name="Otto T.D."/>
            <person name="Quail M.A."/>
            <person name="Sanders M.J."/>
            <person name="van Tonder A."/>
            <person name="Ginger M.L."/>
            <person name="Field M.C."/>
            <person name="Barry J.D."/>
            <person name="Hertz-Fowler C."/>
            <person name="Berriman M."/>
        </authorList>
    </citation>
    <scope>NUCLEOTIDE SEQUENCE</scope>
    <source>
        <strain evidence="2">IL3000</strain>
    </source>
</reference>
<feature type="compositionally biased region" description="Basic and acidic residues" evidence="1">
    <location>
        <begin position="358"/>
        <end position="368"/>
    </location>
</feature>
<evidence type="ECO:0000256" key="1">
    <source>
        <dbReference type="SAM" id="MobiDB-lite"/>
    </source>
</evidence>
<protein>
    <submittedName>
        <fullName evidence="2">Uncharacterized protein TCIL3000_3_2240</fullName>
    </submittedName>
</protein>
<feature type="compositionally biased region" description="Polar residues" evidence="1">
    <location>
        <begin position="477"/>
        <end position="494"/>
    </location>
</feature>
<feature type="region of interest" description="Disordered" evidence="1">
    <location>
        <begin position="469"/>
        <end position="494"/>
    </location>
</feature>
<evidence type="ECO:0000313" key="2">
    <source>
        <dbReference type="EMBL" id="CCC89792.1"/>
    </source>
</evidence>
<accession>G0UK87</accession>